<dbReference type="AlphaFoldDB" id="A0A0B7JLK9"/>
<evidence type="ECO:0000313" key="2">
    <source>
        <dbReference type="EMBL" id="CEO45823.1"/>
    </source>
</evidence>
<gene>
    <name evidence="2" type="ORF">BN869_000001878_1</name>
</gene>
<feature type="region of interest" description="Disordered" evidence="1">
    <location>
        <begin position="1"/>
        <end position="69"/>
    </location>
</feature>
<dbReference type="EMBL" id="CDPU01000003">
    <property type="protein sequence ID" value="CEO45823.1"/>
    <property type="molecule type" value="Genomic_DNA"/>
</dbReference>
<proteinExistence type="predicted"/>
<protein>
    <submittedName>
        <fullName evidence="2">Uncharacterized protein</fullName>
    </submittedName>
</protein>
<reference evidence="2" key="1">
    <citation type="submission" date="2015-01" db="EMBL/GenBank/DDBJ databases">
        <authorList>
            <person name="Durling Mikael"/>
        </authorList>
    </citation>
    <scope>NUCLEOTIDE SEQUENCE</scope>
</reference>
<feature type="compositionally biased region" description="Polar residues" evidence="1">
    <location>
        <begin position="59"/>
        <end position="69"/>
    </location>
</feature>
<name>A0A0B7JLK9_BIOOC</name>
<evidence type="ECO:0000256" key="1">
    <source>
        <dbReference type="SAM" id="MobiDB-lite"/>
    </source>
</evidence>
<feature type="region of interest" description="Disordered" evidence="1">
    <location>
        <begin position="96"/>
        <end position="150"/>
    </location>
</feature>
<sequence length="150" mass="15872">MPSPRGSSRHTHQVSSSLHSRPVDRGQTPTPTQESRRHHPAPSKPSQPSGTQGYHLRKSSTADLSSLASGNRDSFASILDDPFFNNYKSIVYPETAAESSGLPAAAKPAAGCDEKANQPLWPPPARRESLSAGPSRYQLSASGAGVNPMG</sequence>
<accession>A0A0B7JLK9</accession>
<organism evidence="2">
    <name type="scientific">Bionectria ochroleuca</name>
    <name type="common">Gliocladium roseum</name>
    <dbReference type="NCBI Taxonomy" id="29856"/>
    <lineage>
        <taxon>Eukaryota</taxon>
        <taxon>Fungi</taxon>
        <taxon>Dikarya</taxon>
        <taxon>Ascomycota</taxon>
        <taxon>Pezizomycotina</taxon>
        <taxon>Sordariomycetes</taxon>
        <taxon>Hypocreomycetidae</taxon>
        <taxon>Hypocreales</taxon>
        <taxon>Bionectriaceae</taxon>
        <taxon>Clonostachys</taxon>
    </lineage>
</organism>